<dbReference type="AlphaFoldDB" id="A0A9P0JJZ1"/>
<keyword evidence="2" id="KW-1185">Reference proteome</keyword>
<accession>A0A9P0JJZ1</accession>
<comment type="caution">
    <text evidence="1">The sequence shown here is derived from an EMBL/GenBank/DDBJ whole genome shotgun (WGS) entry which is preliminary data.</text>
</comment>
<evidence type="ECO:0000313" key="1">
    <source>
        <dbReference type="EMBL" id="CAH1954219.1"/>
    </source>
</evidence>
<name>A0A9P0JJZ1_ACAOB</name>
<proteinExistence type="predicted"/>
<sequence>MTLERVKFWIKMSVDELTLNIFRLKKEHLDCLPLLAVRCIYFREFGLLNATKVLKQEARVCISRVHKFRFKGIFAETVPK</sequence>
<dbReference type="EMBL" id="CAKOFQ010006653">
    <property type="protein sequence ID" value="CAH1954219.1"/>
    <property type="molecule type" value="Genomic_DNA"/>
</dbReference>
<evidence type="ECO:0000313" key="2">
    <source>
        <dbReference type="Proteomes" id="UP001152888"/>
    </source>
</evidence>
<dbReference type="Proteomes" id="UP001152888">
    <property type="component" value="Unassembled WGS sequence"/>
</dbReference>
<gene>
    <name evidence="1" type="ORF">ACAOBT_LOCUS429</name>
</gene>
<protein>
    <submittedName>
        <fullName evidence="1">Uncharacterized protein</fullName>
    </submittedName>
</protein>
<reference evidence="1" key="1">
    <citation type="submission" date="2022-03" db="EMBL/GenBank/DDBJ databases">
        <authorList>
            <person name="Sayadi A."/>
        </authorList>
    </citation>
    <scope>NUCLEOTIDE SEQUENCE</scope>
</reference>
<organism evidence="1 2">
    <name type="scientific">Acanthoscelides obtectus</name>
    <name type="common">Bean weevil</name>
    <name type="synonym">Bruchus obtectus</name>
    <dbReference type="NCBI Taxonomy" id="200917"/>
    <lineage>
        <taxon>Eukaryota</taxon>
        <taxon>Metazoa</taxon>
        <taxon>Ecdysozoa</taxon>
        <taxon>Arthropoda</taxon>
        <taxon>Hexapoda</taxon>
        <taxon>Insecta</taxon>
        <taxon>Pterygota</taxon>
        <taxon>Neoptera</taxon>
        <taxon>Endopterygota</taxon>
        <taxon>Coleoptera</taxon>
        <taxon>Polyphaga</taxon>
        <taxon>Cucujiformia</taxon>
        <taxon>Chrysomeloidea</taxon>
        <taxon>Chrysomelidae</taxon>
        <taxon>Bruchinae</taxon>
        <taxon>Bruchini</taxon>
        <taxon>Acanthoscelides</taxon>
    </lineage>
</organism>